<dbReference type="InterPro" id="IPR001368">
    <property type="entry name" value="TNFR/NGFR_Cys_rich_reg"/>
</dbReference>
<evidence type="ECO:0000256" key="2">
    <source>
        <dbReference type="ARBA" id="ARBA00004285"/>
    </source>
</evidence>
<dbReference type="Proteomes" id="UP000579812">
    <property type="component" value="Unassembled WGS sequence"/>
</dbReference>
<dbReference type="PRINTS" id="PR01680">
    <property type="entry name" value="TNFACTORR6"/>
</dbReference>
<dbReference type="InterPro" id="IPR011029">
    <property type="entry name" value="DEATH-like_dom_sf"/>
</dbReference>
<evidence type="ECO:0000259" key="20">
    <source>
        <dbReference type="PROSITE" id="PS50050"/>
    </source>
</evidence>
<dbReference type="GO" id="GO:0097527">
    <property type="term" value="P:necroptotic signaling pathway"/>
    <property type="evidence" value="ECO:0007669"/>
    <property type="project" value="TreeGrafter"/>
</dbReference>
<keyword evidence="4" id="KW-1003">Cell membrane</keyword>
<protein>
    <recommendedName>
        <fullName evidence="3">Tumor necrosis factor receptor superfamily member 6</fullName>
    </recommendedName>
    <alternativeName>
        <fullName evidence="14">Apo-1 antigen</fullName>
    </alternativeName>
    <alternativeName>
        <fullName evidence="15">Apoptosis-mediating surface antigen FAS</fullName>
    </alternativeName>
    <alternativeName>
        <fullName evidence="13">FASLG receptor</fullName>
    </alternativeName>
</protein>
<keyword evidence="17" id="KW-1133">Transmembrane helix</keyword>
<evidence type="ECO:0000256" key="5">
    <source>
        <dbReference type="ARBA" id="ARBA00022703"/>
    </source>
</evidence>
<dbReference type="PANTHER" id="PTHR46874">
    <property type="entry name" value="TUMOR NECROSIS FACTOR RECEPTOR SUPERFAMILY MEMBER 6"/>
    <property type="match status" value="1"/>
</dbReference>
<feature type="domain" description="TNFR-Cys" evidence="20">
    <location>
        <begin position="106"/>
        <end position="145"/>
    </location>
</feature>
<evidence type="ECO:0000256" key="7">
    <source>
        <dbReference type="ARBA" id="ARBA00022737"/>
    </source>
</evidence>
<dbReference type="GO" id="GO:0005516">
    <property type="term" value="F:calmodulin binding"/>
    <property type="evidence" value="ECO:0007669"/>
    <property type="project" value="UniProtKB-KW"/>
</dbReference>
<comment type="subcellular location">
    <subcellularLocation>
        <location evidence="1">Cell membrane</location>
        <topology evidence="1">Single-pass type I membrane protein</topology>
    </subcellularLocation>
    <subcellularLocation>
        <location evidence="2">Membrane raft</location>
    </subcellularLocation>
</comment>
<dbReference type="GO" id="GO:0097192">
    <property type="term" value="P:extrinsic apoptotic signaling pathway in absence of ligand"/>
    <property type="evidence" value="ECO:0007669"/>
    <property type="project" value="TreeGrafter"/>
</dbReference>
<dbReference type="Pfam" id="PF00531">
    <property type="entry name" value="Death"/>
    <property type="match status" value="1"/>
</dbReference>
<organism evidence="21 22">
    <name type="scientific">Onychostoma macrolepis</name>
    <dbReference type="NCBI Taxonomy" id="369639"/>
    <lineage>
        <taxon>Eukaryota</taxon>
        <taxon>Metazoa</taxon>
        <taxon>Chordata</taxon>
        <taxon>Craniata</taxon>
        <taxon>Vertebrata</taxon>
        <taxon>Euteleostomi</taxon>
        <taxon>Actinopterygii</taxon>
        <taxon>Neopterygii</taxon>
        <taxon>Teleostei</taxon>
        <taxon>Ostariophysi</taxon>
        <taxon>Cypriniformes</taxon>
        <taxon>Cyprinidae</taxon>
        <taxon>Acrossocheilinae</taxon>
        <taxon>Onychostoma</taxon>
    </lineage>
</organism>
<gene>
    <name evidence="21" type="ORF">G5714_016976</name>
</gene>
<dbReference type="AlphaFoldDB" id="A0A7J6C4P8"/>
<evidence type="ECO:0000256" key="9">
    <source>
        <dbReference type="ARBA" id="ARBA00023139"/>
    </source>
</evidence>
<feature type="transmembrane region" description="Helical" evidence="17">
    <location>
        <begin position="152"/>
        <end position="174"/>
    </location>
</feature>
<feature type="domain" description="TNFR-Cys" evidence="20">
    <location>
        <begin position="63"/>
        <end position="105"/>
    </location>
</feature>
<evidence type="ECO:0000256" key="8">
    <source>
        <dbReference type="ARBA" id="ARBA00022860"/>
    </source>
</evidence>
<sequence length="294" mass="33488">MYAYNLVVFLCCVLLTAGLKEGTRRGACEEGTYQHEGKICCFCQTGYRVTNDCTDKNETHCERCEDSTYMDHPTNDHNCQPCQICDSNTNMETMVRCSSFHNTVCTCKENHYCDKGDLCKACYPCDTCEQHGVKQPCTKTTNTVCHDPKGPAGIIAAVLVSVILVAGVVVYYLWRKQKFCFKDRKNGGNPEEDLPLKDIDLNPHLSEIVDILGWKMMKRVAQRSDMSITDIEEHELNHRNDVKEQTFALLRAWSQRQGLHGAYPALIKTLRHMKERRTADEIQKIVEKQPKALP</sequence>
<name>A0A7J6C4P8_9TELE</name>
<feature type="disulfide bond" evidence="16">
    <location>
        <begin position="64"/>
        <end position="79"/>
    </location>
</feature>
<keyword evidence="8" id="KW-0112">Calmodulin-binding</keyword>
<dbReference type="GO" id="GO:0009897">
    <property type="term" value="C:external side of plasma membrane"/>
    <property type="evidence" value="ECO:0007669"/>
    <property type="project" value="TreeGrafter"/>
</dbReference>
<keyword evidence="6 18" id="KW-0732">Signal</keyword>
<dbReference type="GO" id="GO:0006924">
    <property type="term" value="P:activation-induced cell death of T cells"/>
    <property type="evidence" value="ECO:0007669"/>
    <property type="project" value="TreeGrafter"/>
</dbReference>
<dbReference type="InterPro" id="IPR008063">
    <property type="entry name" value="Fas_rcpt"/>
</dbReference>
<dbReference type="Gene3D" id="1.10.533.10">
    <property type="entry name" value="Death Domain, Fas"/>
    <property type="match status" value="1"/>
</dbReference>
<accession>A0A7J6C4P8</accession>
<keyword evidence="11" id="KW-0325">Glycoprotein</keyword>
<keyword evidence="17" id="KW-0472">Membrane</keyword>
<dbReference type="PANTHER" id="PTHR46874:SF1">
    <property type="entry name" value="TUMOR NECROSIS FACTOR RECEPTOR SUPERFAMILY MEMBER 6"/>
    <property type="match status" value="1"/>
</dbReference>
<feature type="disulfide bond" evidence="16">
    <location>
        <begin position="107"/>
        <end position="122"/>
    </location>
</feature>
<feature type="repeat" description="TNFR-Cys" evidence="16">
    <location>
        <begin position="63"/>
        <end position="105"/>
    </location>
</feature>
<dbReference type="EMBL" id="JAAMOB010000017">
    <property type="protein sequence ID" value="KAF4102176.1"/>
    <property type="molecule type" value="Genomic_DNA"/>
</dbReference>
<evidence type="ECO:0000256" key="16">
    <source>
        <dbReference type="PROSITE-ProRule" id="PRU00206"/>
    </source>
</evidence>
<evidence type="ECO:0000256" key="1">
    <source>
        <dbReference type="ARBA" id="ARBA00004251"/>
    </source>
</evidence>
<dbReference type="GO" id="GO:0031265">
    <property type="term" value="C:CD95 death-inducing signaling complex"/>
    <property type="evidence" value="ECO:0007669"/>
    <property type="project" value="TreeGrafter"/>
</dbReference>
<evidence type="ECO:0000256" key="3">
    <source>
        <dbReference type="ARBA" id="ARBA00015761"/>
    </source>
</evidence>
<keyword evidence="12" id="KW-0449">Lipoprotein</keyword>
<dbReference type="GO" id="GO:0006955">
    <property type="term" value="P:immune response"/>
    <property type="evidence" value="ECO:0007669"/>
    <property type="project" value="InterPro"/>
</dbReference>
<evidence type="ECO:0000256" key="17">
    <source>
        <dbReference type="SAM" id="Phobius"/>
    </source>
</evidence>
<keyword evidence="5" id="KW-0053">Apoptosis</keyword>
<dbReference type="PROSITE" id="PS50050">
    <property type="entry name" value="TNFR_NGFR_2"/>
    <property type="match status" value="2"/>
</dbReference>
<evidence type="ECO:0000256" key="6">
    <source>
        <dbReference type="ARBA" id="ARBA00022729"/>
    </source>
</evidence>
<keyword evidence="17" id="KW-0812">Transmembrane</keyword>
<evidence type="ECO:0000256" key="10">
    <source>
        <dbReference type="ARBA" id="ARBA00023157"/>
    </source>
</evidence>
<dbReference type="GO" id="GO:0032872">
    <property type="term" value="P:regulation of stress-activated MAPK cascade"/>
    <property type="evidence" value="ECO:0007669"/>
    <property type="project" value="TreeGrafter"/>
</dbReference>
<evidence type="ECO:0000313" key="22">
    <source>
        <dbReference type="Proteomes" id="UP000579812"/>
    </source>
</evidence>
<dbReference type="SMART" id="SM00208">
    <property type="entry name" value="TNFR"/>
    <property type="match status" value="3"/>
</dbReference>
<dbReference type="Pfam" id="PF00020">
    <property type="entry name" value="TNFR_c6"/>
    <property type="match status" value="2"/>
</dbReference>
<keyword evidence="9" id="KW-0564">Palmitate</keyword>
<proteinExistence type="predicted"/>
<reference evidence="21 22" key="1">
    <citation type="submission" date="2020-04" db="EMBL/GenBank/DDBJ databases">
        <title>Chromosome-level genome assembly of a cyprinid fish Onychostoma macrolepis by integration of Nanopore Sequencing, Bionano and Hi-C technology.</title>
        <authorList>
            <person name="Wang D."/>
        </authorList>
    </citation>
    <scope>NUCLEOTIDE SEQUENCE [LARGE SCALE GENOMIC DNA]</scope>
    <source>
        <strain evidence="21">SWU-2019</strain>
        <tissue evidence="21">Muscle</tissue>
    </source>
</reference>
<dbReference type="GO" id="GO:0097049">
    <property type="term" value="P:motor neuron apoptotic process"/>
    <property type="evidence" value="ECO:0007669"/>
    <property type="project" value="TreeGrafter"/>
</dbReference>
<dbReference type="SMART" id="SM00005">
    <property type="entry name" value="DEATH"/>
    <property type="match status" value="1"/>
</dbReference>
<comment type="caution">
    <text evidence="16">Lacks conserved residue(s) required for the propagation of feature annotation.</text>
</comment>
<dbReference type="SUPFAM" id="SSF57586">
    <property type="entry name" value="TNF receptor-like"/>
    <property type="match status" value="2"/>
</dbReference>
<dbReference type="Gene3D" id="2.10.50.10">
    <property type="entry name" value="Tumor Necrosis Factor Receptor, subunit A, domain 2"/>
    <property type="match status" value="2"/>
</dbReference>
<feature type="signal peptide" evidence="18">
    <location>
        <begin position="1"/>
        <end position="18"/>
    </location>
</feature>
<keyword evidence="10 16" id="KW-1015">Disulfide bond</keyword>
<dbReference type="PROSITE" id="PS00652">
    <property type="entry name" value="TNFR_NGFR_1"/>
    <property type="match status" value="1"/>
</dbReference>
<evidence type="ECO:0000256" key="15">
    <source>
        <dbReference type="ARBA" id="ARBA00032502"/>
    </source>
</evidence>
<dbReference type="SUPFAM" id="SSF47986">
    <property type="entry name" value="DEATH domain"/>
    <property type="match status" value="1"/>
</dbReference>
<evidence type="ECO:0000256" key="11">
    <source>
        <dbReference type="ARBA" id="ARBA00023180"/>
    </source>
</evidence>
<dbReference type="GO" id="GO:0005031">
    <property type="term" value="F:tumor necrosis factor receptor activity"/>
    <property type="evidence" value="ECO:0007669"/>
    <property type="project" value="TreeGrafter"/>
</dbReference>
<evidence type="ECO:0000313" key="21">
    <source>
        <dbReference type="EMBL" id="KAF4102176.1"/>
    </source>
</evidence>
<dbReference type="GO" id="GO:0043066">
    <property type="term" value="P:negative regulation of apoptotic process"/>
    <property type="evidence" value="ECO:0007669"/>
    <property type="project" value="TreeGrafter"/>
</dbReference>
<evidence type="ECO:0000256" key="12">
    <source>
        <dbReference type="ARBA" id="ARBA00023288"/>
    </source>
</evidence>
<feature type="chain" id="PRO_5029742248" description="Tumor necrosis factor receptor superfamily member 6" evidence="18">
    <location>
        <begin position="19"/>
        <end position="294"/>
    </location>
</feature>
<keyword evidence="7" id="KW-0677">Repeat</keyword>
<dbReference type="InterPro" id="IPR000488">
    <property type="entry name" value="Death_dom"/>
</dbReference>
<evidence type="ECO:0000256" key="14">
    <source>
        <dbReference type="ARBA" id="ARBA00032338"/>
    </source>
</evidence>
<feature type="domain" description="Death" evidence="19">
    <location>
        <begin position="214"/>
        <end position="286"/>
    </location>
</feature>
<comment type="caution">
    <text evidence="21">The sequence shown here is derived from an EMBL/GenBank/DDBJ whole genome shotgun (WGS) entry which is preliminary data.</text>
</comment>
<evidence type="ECO:0000256" key="18">
    <source>
        <dbReference type="SAM" id="SignalP"/>
    </source>
</evidence>
<evidence type="ECO:0000259" key="19">
    <source>
        <dbReference type="PROSITE" id="PS50017"/>
    </source>
</evidence>
<dbReference type="PROSITE" id="PS50017">
    <property type="entry name" value="DEATH_DOMAIN"/>
    <property type="match status" value="1"/>
</dbReference>
<evidence type="ECO:0000256" key="4">
    <source>
        <dbReference type="ARBA" id="ARBA00022475"/>
    </source>
</evidence>
<feature type="repeat" description="TNFR-Cys" evidence="16">
    <location>
        <begin position="106"/>
        <end position="145"/>
    </location>
</feature>
<keyword evidence="22" id="KW-1185">Reference proteome</keyword>
<dbReference type="GO" id="GO:0045121">
    <property type="term" value="C:membrane raft"/>
    <property type="evidence" value="ECO:0007669"/>
    <property type="project" value="UniProtKB-SubCell"/>
</dbReference>
<evidence type="ECO:0000256" key="13">
    <source>
        <dbReference type="ARBA" id="ARBA00030181"/>
    </source>
</evidence>